<feature type="region of interest" description="Disordered" evidence="1">
    <location>
        <begin position="480"/>
        <end position="504"/>
    </location>
</feature>
<accession>A0A9P6WGS7</accession>
<proteinExistence type="predicted"/>
<evidence type="ECO:0000256" key="1">
    <source>
        <dbReference type="SAM" id="MobiDB-lite"/>
    </source>
</evidence>
<evidence type="ECO:0008006" key="4">
    <source>
        <dbReference type="Google" id="ProtNLM"/>
    </source>
</evidence>
<keyword evidence="3" id="KW-1185">Reference proteome</keyword>
<name>A0A9P6WGS7_9ASCO</name>
<protein>
    <recommendedName>
        <fullName evidence="4">CCHC-type domain-containing protein</fullName>
    </recommendedName>
</protein>
<dbReference type="OrthoDB" id="10682911at2759"/>
<sequence length="504" mass="57289">MNEPNRTNHVAHSGGNRTVLSPSKTDINSQSYNNYDNFHINNNQTTSAPSQGQNGLIDKVINNIESNPIHINSIHHNHPILSNVSAQTNKTEKKKNSKKNNNNVDRRKAPAFIPVPEEINNIFQQHTVNQEPDRTPLTMKIRSSNGKMTLEQCNSAMIILTELINKTKELELIHNNNYYVQYSETANPNFFLLKFSMPINYNISSNHLIEGLALQANQQLDQCEFIVSSSSNFKDPVILYTSLPSLILPSEIPSIITNLYSDFGEIIYQTQPPQITGGQLIKADTYIGIFVLINLSSGMIPKKNTVYNHGNYKHNIKTEINSSLRYCNYCRSIGHHVMQCPVRSKCSHCKENHKFIHCPSADNAARAEGFNILPQKYFQDLYARKDLDSYYDEEFQQTLPSLIIQEYEDLQQQDLIHHPFYESEMVNDKLDITTEQQPDVNLRTHNNVINNITHAETSNNPHRALDHSMVQIPSSTFTTPSQSFDGLQDWGEGGPSDDIGMNMQ</sequence>
<dbReference type="Proteomes" id="UP000697127">
    <property type="component" value="Unassembled WGS sequence"/>
</dbReference>
<gene>
    <name evidence="2" type="ORF">C6P40_004088</name>
</gene>
<organism evidence="2 3">
    <name type="scientific">Pichia californica</name>
    <dbReference type="NCBI Taxonomy" id="460514"/>
    <lineage>
        <taxon>Eukaryota</taxon>
        <taxon>Fungi</taxon>
        <taxon>Dikarya</taxon>
        <taxon>Ascomycota</taxon>
        <taxon>Saccharomycotina</taxon>
        <taxon>Pichiomycetes</taxon>
        <taxon>Pichiales</taxon>
        <taxon>Pichiaceae</taxon>
        <taxon>Pichia</taxon>
    </lineage>
</organism>
<evidence type="ECO:0000313" key="2">
    <source>
        <dbReference type="EMBL" id="KAG0686444.1"/>
    </source>
</evidence>
<evidence type="ECO:0000313" key="3">
    <source>
        <dbReference type="Proteomes" id="UP000697127"/>
    </source>
</evidence>
<feature type="region of interest" description="Disordered" evidence="1">
    <location>
        <begin position="1"/>
        <end position="25"/>
    </location>
</feature>
<dbReference type="EMBL" id="PUHW01000508">
    <property type="protein sequence ID" value="KAG0686444.1"/>
    <property type="molecule type" value="Genomic_DNA"/>
</dbReference>
<comment type="caution">
    <text evidence="2">The sequence shown here is derived from an EMBL/GenBank/DDBJ whole genome shotgun (WGS) entry which is preliminary data.</text>
</comment>
<dbReference type="AlphaFoldDB" id="A0A9P6WGS7"/>
<reference evidence="2" key="1">
    <citation type="submission" date="2020-11" db="EMBL/GenBank/DDBJ databases">
        <title>Kefir isolates.</title>
        <authorList>
            <person name="Marcisauskas S."/>
            <person name="Kim Y."/>
            <person name="Blasche S."/>
        </authorList>
    </citation>
    <scope>NUCLEOTIDE SEQUENCE</scope>
    <source>
        <strain evidence="2">Olga-1</strain>
    </source>
</reference>
<feature type="region of interest" description="Disordered" evidence="1">
    <location>
        <begin position="86"/>
        <end position="108"/>
    </location>
</feature>